<dbReference type="AlphaFoldDB" id="A0A919CGJ9"/>
<gene>
    <name evidence="1" type="ORF">GCM10007147_16300</name>
</gene>
<proteinExistence type="predicted"/>
<sequence length="53" mass="6119">MARCLSARRWENGPWWWVPHPSAVGSSPRRRLPEGVPFRLEDGYIALMRLGAE</sequence>
<evidence type="ECO:0000313" key="2">
    <source>
        <dbReference type="Proteomes" id="UP000654947"/>
    </source>
</evidence>
<dbReference type="Proteomes" id="UP000654947">
    <property type="component" value="Unassembled WGS sequence"/>
</dbReference>
<keyword evidence="2" id="KW-1185">Reference proteome</keyword>
<protein>
    <submittedName>
        <fullName evidence="1">Uncharacterized protein</fullName>
    </submittedName>
</protein>
<name>A0A919CGJ9_9ACTN</name>
<reference evidence="1 2" key="1">
    <citation type="journal article" date="2014" name="Int. J. Syst. Evol. Microbiol.">
        <title>Complete genome sequence of Corynebacterium casei LMG S-19264T (=DSM 44701T), isolated from a smear-ripened cheese.</title>
        <authorList>
            <consortium name="US DOE Joint Genome Institute (JGI-PGF)"/>
            <person name="Walter F."/>
            <person name="Albersmeier A."/>
            <person name="Kalinowski J."/>
            <person name="Ruckert C."/>
        </authorList>
    </citation>
    <scope>NUCLEOTIDE SEQUENCE [LARGE SCALE GENOMIC DNA]</scope>
    <source>
        <strain evidence="1 2">KCTC 19473</strain>
    </source>
</reference>
<evidence type="ECO:0000313" key="1">
    <source>
        <dbReference type="EMBL" id="GHD22245.1"/>
    </source>
</evidence>
<accession>A0A919CGJ9</accession>
<dbReference type="EMBL" id="BMXL01000006">
    <property type="protein sequence ID" value="GHD22245.1"/>
    <property type="molecule type" value="Genomic_DNA"/>
</dbReference>
<organism evidence="1 2">
    <name type="scientific">Nocardiopsis kunsanensis</name>
    <dbReference type="NCBI Taxonomy" id="141693"/>
    <lineage>
        <taxon>Bacteria</taxon>
        <taxon>Bacillati</taxon>
        <taxon>Actinomycetota</taxon>
        <taxon>Actinomycetes</taxon>
        <taxon>Streptosporangiales</taxon>
        <taxon>Nocardiopsidaceae</taxon>
        <taxon>Nocardiopsis</taxon>
    </lineage>
</organism>
<comment type="caution">
    <text evidence="1">The sequence shown here is derived from an EMBL/GenBank/DDBJ whole genome shotgun (WGS) entry which is preliminary data.</text>
</comment>